<dbReference type="Gene3D" id="3.30.1120.10">
    <property type="match status" value="1"/>
</dbReference>
<comment type="similarity">
    <text evidence="1">Belongs to the sulfatase family.</text>
</comment>
<evidence type="ECO:0000256" key="3">
    <source>
        <dbReference type="ARBA" id="ARBA00022801"/>
    </source>
</evidence>
<dbReference type="PANTHER" id="PTHR42693">
    <property type="entry name" value="ARYLSULFATASE FAMILY MEMBER"/>
    <property type="match status" value="1"/>
</dbReference>
<dbReference type="InterPro" id="IPR024607">
    <property type="entry name" value="Sulfatase_CS"/>
</dbReference>
<evidence type="ECO:0000256" key="2">
    <source>
        <dbReference type="ARBA" id="ARBA00022723"/>
    </source>
</evidence>
<keyword evidence="2" id="KW-0479">Metal-binding</keyword>
<dbReference type="InterPro" id="IPR017850">
    <property type="entry name" value="Alkaline_phosphatase_core_sf"/>
</dbReference>
<dbReference type="EMBL" id="BAABGJ010000079">
    <property type="protein sequence ID" value="GAA4353770.1"/>
    <property type="molecule type" value="Genomic_DNA"/>
</dbReference>
<dbReference type="Proteomes" id="UP001500975">
    <property type="component" value="Unassembled WGS sequence"/>
</dbReference>
<evidence type="ECO:0000313" key="7">
    <source>
        <dbReference type="Proteomes" id="UP001500975"/>
    </source>
</evidence>
<organism evidence="6 7">
    <name type="scientific">Variovorax defluvii</name>
    <dbReference type="NCBI Taxonomy" id="913761"/>
    <lineage>
        <taxon>Bacteria</taxon>
        <taxon>Pseudomonadati</taxon>
        <taxon>Pseudomonadota</taxon>
        <taxon>Betaproteobacteria</taxon>
        <taxon>Burkholderiales</taxon>
        <taxon>Comamonadaceae</taxon>
        <taxon>Variovorax</taxon>
    </lineage>
</organism>
<dbReference type="RefSeq" id="WP_345540681.1">
    <property type="nucleotide sequence ID" value="NZ_BAABGJ010000079.1"/>
</dbReference>
<keyword evidence="4" id="KW-0106">Calcium</keyword>
<protein>
    <submittedName>
        <fullName evidence="6">Arylsulfatase AtsD</fullName>
    </submittedName>
</protein>
<sequence length="756" mass="82581">MSDMNGNQAAPAQKQFGQAPNVVVVLIDDMGFGASSAFGGPCEMPTAERLARGGLRYNQFHTTGICSPSRAALLTGRNHHSVGVGQVMSGSSDAPGYHGRIPKSAGTLARILRENGYATGAFGKMHEQPRRETTPVGPFDRWPTQLLGFEKFYGFLNGSMNHYVPTLYDGTTPIEPPRAGQPGYHLSEDLVDQAMDWIDNVRAITPGRPFLCYLPFGATHAPFHVPKEWIQKYRGRFDEGWHVQRDRTLARQKEMGIVPPDTDMGPWPKTVEAWEDLSADEKKVAAALMEVYAGFAEHTDAQVGRLVDYLAASDMLDNTIIVYVLGDNGASAEGGRIGTVGGYYSALNGASETVEMVLSDLDLAGSVESCPHFARGWAVAMDTPLQWVKQVASHYGATRNGMVVHWPDRIAEKAGQIRSQWHHLIDLAPTILAAAGVEAPAHIDGIPQDAMHGVDMGYSFDQAEAPSTHGTQYFEIGGNRAIYHEGWVACAVHKSTPWNFLQASEQAWEDDVWELYDTRNDFSEAHDLSARFPEKLEELKQLFLTEAEKHKVLPLDGRSLGQRRRAREAKNAAGSVLLKSNASRMPQDALPPLFNHSHTITASIEVGEGADGVICSHGGLFSGWTLYCVDGILNYCHALGRHERYYVRAEERLPAGRHEVAMQFTFRGPALGGEADVQLHVGGDLVAKGTLTRSIGYMTPAGEELTVGSDPGTPVTDEYAMLDNHFSGVVHWVRIDSGDGKKAEPADLARVENALQ</sequence>
<reference evidence="7" key="1">
    <citation type="journal article" date="2019" name="Int. J. Syst. Evol. Microbiol.">
        <title>The Global Catalogue of Microorganisms (GCM) 10K type strain sequencing project: providing services to taxonomists for standard genome sequencing and annotation.</title>
        <authorList>
            <consortium name="The Broad Institute Genomics Platform"/>
            <consortium name="The Broad Institute Genome Sequencing Center for Infectious Disease"/>
            <person name="Wu L."/>
            <person name="Ma J."/>
        </authorList>
    </citation>
    <scope>NUCLEOTIDE SEQUENCE [LARGE SCALE GENOMIC DNA]</scope>
    <source>
        <strain evidence="7">JCM 17804</strain>
    </source>
</reference>
<dbReference type="PANTHER" id="PTHR42693:SF43">
    <property type="entry name" value="BLL2667 PROTEIN"/>
    <property type="match status" value="1"/>
</dbReference>
<dbReference type="InterPro" id="IPR050738">
    <property type="entry name" value="Sulfatase"/>
</dbReference>
<name>A0ABP8I948_9BURK</name>
<dbReference type="Gene3D" id="3.40.720.10">
    <property type="entry name" value="Alkaline Phosphatase, subunit A"/>
    <property type="match status" value="1"/>
</dbReference>
<dbReference type="InterPro" id="IPR000917">
    <property type="entry name" value="Sulfatase_N"/>
</dbReference>
<evidence type="ECO:0000259" key="5">
    <source>
        <dbReference type="Pfam" id="PF00884"/>
    </source>
</evidence>
<accession>A0ABP8I948</accession>
<gene>
    <name evidence="6" type="primary">atsD</name>
    <name evidence="6" type="ORF">GCM10023165_44330</name>
</gene>
<keyword evidence="3" id="KW-0378">Hydrolase</keyword>
<dbReference type="SUPFAM" id="SSF53649">
    <property type="entry name" value="Alkaline phosphatase-like"/>
    <property type="match status" value="1"/>
</dbReference>
<proteinExistence type="inferred from homology"/>
<feature type="domain" description="Sulfatase N-terminal" evidence="5">
    <location>
        <begin position="20"/>
        <end position="437"/>
    </location>
</feature>
<evidence type="ECO:0000256" key="1">
    <source>
        <dbReference type="ARBA" id="ARBA00008779"/>
    </source>
</evidence>
<keyword evidence="7" id="KW-1185">Reference proteome</keyword>
<dbReference type="CDD" id="cd16025">
    <property type="entry name" value="PAS_like"/>
    <property type="match status" value="1"/>
</dbReference>
<evidence type="ECO:0000256" key="4">
    <source>
        <dbReference type="ARBA" id="ARBA00022837"/>
    </source>
</evidence>
<comment type="caution">
    <text evidence="6">The sequence shown here is derived from an EMBL/GenBank/DDBJ whole genome shotgun (WGS) entry which is preliminary data.</text>
</comment>
<dbReference type="Pfam" id="PF00884">
    <property type="entry name" value="Sulfatase"/>
    <property type="match status" value="1"/>
</dbReference>
<dbReference type="PROSITE" id="PS00523">
    <property type="entry name" value="SULFATASE_1"/>
    <property type="match status" value="1"/>
</dbReference>
<evidence type="ECO:0000313" key="6">
    <source>
        <dbReference type="EMBL" id="GAA4353770.1"/>
    </source>
</evidence>